<sequence>MTSLDFAFPPRLDHSFPASPRQMPAITIERGDSGTTSQSSESSEASAASTTSTMASSLGADVSSRTASPRKHAHRRSAAVSCDFDAQVLFNKHDYLPPNPHKQNISTSTTTLAPPQPVSIPAASQSPKRDVAFIDPPRVLGSPPRMASPSVSEQSSSSQLSTSQISSRSASPSKSSSPKKNRHKKVRSWAGSLIKFRSSSSLRKGKSPMNNTPGNGNGNGNNTNSMTDENTTLSSPTLSSPTLHSSSYIATNDPFYCPGAGSPEVSPSPSSKEFETIDLDAALYPLTLPPSTTSRFHRRSESAPEAMLDPTRGMKRKIRALVGEDLLSLNGSSADDAIIEEEEPSSAEALGEPSELSEPVLTPASSTCSQLVSANASASSLVSVSSSSTRSRSRTRFHRSYNNDLAQAMKDRKERDERDKREKQEAELQAQTPGKSFESTFAATTPAGSGSMHATPTASTGACSSLQSPLRTVRKMDAPRLLGSPSRMVSQDLPRYTYEEEPRFSTHYSFTSEWNDDFGEPGPVEHADVSAVSSRTSDISEVHSDRNSVSRYQSHHQQHGHHQHSHHQHSPSSHKNVAARMWGWVKRK</sequence>
<dbReference type="VEuPathDB" id="FungiDB:YALI0_E33913g"/>
<feature type="region of interest" description="Disordered" evidence="1">
    <location>
        <begin position="520"/>
        <end position="576"/>
    </location>
</feature>
<feature type="compositionally biased region" description="Basic residues" evidence="1">
    <location>
        <begin position="68"/>
        <end position="77"/>
    </location>
</feature>
<protein>
    <submittedName>
        <fullName evidence="2">Uncharacterized protein</fullName>
    </submittedName>
</protein>
<gene>
    <name evidence="2" type="ORF">B0I71DRAFT_128655</name>
</gene>
<feature type="region of interest" description="Disordered" evidence="1">
    <location>
        <begin position="92"/>
        <end position="245"/>
    </location>
</feature>
<feature type="compositionally biased region" description="Low complexity" evidence="1">
    <location>
        <begin position="33"/>
        <end position="60"/>
    </location>
</feature>
<feature type="compositionally biased region" description="Low complexity" evidence="1">
    <location>
        <begin position="379"/>
        <end position="390"/>
    </location>
</feature>
<feature type="compositionally biased region" description="Low complexity" evidence="1">
    <location>
        <begin position="346"/>
        <end position="358"/>
    </location>
</feature>
<feature type="compositionally biased region" description="Low complexity" evidence="1">
    <location>
        <begin position="148"/>
        <end position="176"/>
    </location>
</feature>
<feature type="region of interest" description="Disordered" evidence="1">
    <location>
        <begin position="1"/>
        <end position="79"/>
    </location>
</feature>
<feature type="compositionally biased region" description="Basic residues" evidence="1">
    <location>
        <begin position="553"/>
        <end position="569"/>
    </location>
</feature>
<dbReference type="VEuPathDB" id="FungiDB:YALI1_E40251g"/>
<feature type="compositionally biased region" description="Basic residues" evidence="1">
    <location>
        <begin position="177"/>
        <end position="187"/>
    </location>
</feature>
<feature type="compositionally biased region" description="Polar residues" evidence="1">
    <location>
        <begin position="429"/>
        <end position="467"/>
    </location>
</feature>
<feature type="region of interest" description="Disordered" evidence="1">
    <location>
        <begin position="341"/>
        <end position="363"/>
    </location>
</feature>
<feature type="compositionally biased region" description="Low complexity" evidence="1">
    <location>
        <begin position="207"/>
        <end position="245"/>
    </location>
</feature>
<reference evidence="2 3" key="1">
    <citation type="submission" date="2018-07" db="EMBL/GenBank/DDBJ databases">
        <title>Draft Genome Assemblies for Five Robust Yarrowia lipolytica Strains Exhibiting High Lipid Production and Pentose Sugar Utilization and Sugar Alcohol Secretion from Undetoxified Lignocellulosic Biomass Hydrolysates.</title>
        <authorList>
            <consortium name="DOE Joint Genome Institute"/>
            <person name="Walker C."/>
            <person name="Ryu S."/>
            <person name="Na H."/>
            <person name="Zane M."/>
            <person name="LaButti K."/>
            <person name="Lipzen A."/>
            <person name="Haridas S."/>
            <person name="Barry K."/>
            <person name="Grigoriev I.V."/>
            <person name="Quarterman J."/>
            <person name="Slininger P."/>
            <person name="Dien B."/>
            <person name="Trinh C.T."/>
        </authorList>
    </citation>
    <scope>NUCLEOTIDE SEQUENCE [LARGE SCALE GENOMIC DNA]</scope>
    <source>
        <strain evidence="2 3">YB392</strain>
    </source>
</reference>
<name>A0A371CBT9_YARLL</name>
<dbReference type="Proteomes" id="UP000256601">
    <property type="component" value="Unassembled WGS sequence"/>
</dbReference>
<evidence type="ECO:0000313" key="2">
    <source>
        <dbReference type="EMBL" id="RDW27758.1"/>
    </source>
</evidence>
<feature type="compositionally biased region" description="Basic and acidic residues" evidence="1">
    <location>
        <begin position="409"/>
        <end position="426"/>
    </location>
</feature>
<evidence type="ECO:0000256" key="1">
    <source>
        <dbReference type="SAM" id="MobiDB-lite"/>
    </source>
</evidence>
<evidence type="ECO:0000313" key="3">
    <source>
        <dbReference type="Proteomes" id="UP000256601"/>
    </source>
</evidence>
<dbReference type="AlphaFoldDB" id="A0A371CBT9"/>
<feature type="compositionally biased region" description="Polar residues" evidence="1">
    <location>
        <begin position="101"/>
        <end position="113"/>
    </location>
</feature>
<feature type="compositionally biased region" description="Basic and acidic residues" evidence="1">
    <location>
        <begin position="538"/>
        <end position="548"/>
    </location>
</feature>
<proteinExistence type="predicted"/>
<dbReference type="EMBL" id="KZ858959">
    <property type="protein sequence ID" value="RDW27758.1"/>
    <property type="molecule type" value="Genomic_DNA"/>
</dbReference>
<organism evidence="2 3">
    <name type="scientific">Yarrowia lipolytica</name>
    <name type="common">Candida lipolytica</name>
    <dbReference type="NCBI Taxonomy" id="4952"/>
    <lineage>
        <taxon>Eukaryota</taxon>
        <taxon>Fungi</taxon>
        <taxon>Dikarya</taxon>
        <taxon>Ascomycota</taxon>
        <taxon>Saccharomycotina</taxon>
        <taxon>Dipodascomycetes</taxon>
        <taxon>Dipodascales</taxon>
        <taxon>Dipodascales incertae sedis</taxon>
        <taxon>Yarrowia</taxon>
    </lineage>
</organism>
<accession>A0A371CBT9</accession>
<feature type="region of interest" description="Disordered" evidence="1">
    <location>
        <begin position="379"/>
        <end position="467"/>
    </location>
</feature>